<keyword evidence="2" id="KW-1185">Reference proteome</keyword>
<dbReference type="EMBL" id="PGTB01000037">
    <property type="protein sequence ID" value="PJE36575.1"/>
    <property type="molecule type" value="Genomic_DNA"/>
</dbReference>
<evidence type="ECO:0000313" key="1">
    <source>
        <dbReference type="EMBL" id="PJE36575.1"/>
    </source>
</evidence>
<accession>A0A2M8J1C6</accession>
<comment type="caution">
    <text evidence="1">The sequence shown here is derived from an EMBL/GenBank/DDBJ whole genome shotgun (WGS) entry which is preliminary data.</text>
</comment>
<dbReference type="RefSeq" id="WP_100162601.1">
    <property type="nucleotide sequence ID" value="NZ_PGTB01000037.1"/>
</dbReference>
<name>A0A2M8J1C6_9RHOB</name>
<evidence type="ECO:0000313" key="2">
    <source>
        <dbReference type="Proteomes" id="UP000231553"/>
    </source>
</evidence>
<dbReference type="Proteomes" id="UP000231553">
    <property type="component" value="Unassembled WGS sequence"/>
</dbReference>
<reference evidence="1 2" key="1">
    <citation type="journal article" date="2018" name="Int. J. Syst. Evol. Microbiol.">
        <title>Pseudooceanicola lipolyticus sp. nov., a marine alphaproteobacterium, reclassification of Oceanicola flagellatus as Pseudooceanicola flagellatus comb. nov. and emended description of the genus Pseudooceanicola.</title>
        <authorList>
            <person name="Huang M.-M."/>
            <person name="Guo L.-L."/>
            <person name="Wu Y.-H."/>
            <person name="Lai Q.-L."/>
            <person name="Shao Z.-Z."/>
            <person name="Wang C.-S."/>
            <person name="Wu M."/>
            <person name="Xu X.-W."/>
        </authorList>
    </citation>
    <scope>NUCLEOTIDE SEQUENCE [LARGE SCALE GENOMIC DNA]</scope>
    <source>
        <strain evidence="1 2">157</strain>
    </source>
</reference>
<proteinExistence type="predicted"/>
<gene>
    <name evidence="1" type="ORF">CVM52_11295</name>
</gene>
<sequence length="85" mass="9482">MTAQPFMGAAMKYDKYQALDESDRMVARLSEMRAVWLGSEYAPVSHNEPAPLDRTISRIARQTGTSEATVSQVLEAYQNTAEQRG</sequence>
<protein>
    <submittedName>
        <fullName evidence="1">Uncharacterized protein</fullName>
    </submittedName>
</protein>
<organism evidence="1 2">
    <name type="scientific">Pseudooceanicola lipolyticus</name>
    <dbReference type="NCBI Taxonomy" id="2029104"/>
    <lineage>
        <taxon>Bacteria</taxon>
        <taxon>Pseudomonadati</taxon>
        <taxon>Pseudomonadota</taxon>
        <taxon>Alphaproteobacteria</taxon>
        <taxon>Rhodobacterales</taxon>
        <taxon>Paracoccaceae</taxon>
        <taxon>Pseudooceanicola</taxon>
    </lineage>
</organism>
<dbReference type="AlphaFoldDB" id="A0A2M8J1C6"/>